<keyword evidence="5 7" id="KW-1133">Transmembrane helix</keyword>
<evidence type="ECO:0000259" key="8">
    <source>
        <dbReference type="PROSITE" id="PS50928"/>
    </source>
</evidence>
<comment type="caution">
    <text evidence="9">The sequence shown here is derived from an EMBL/GenBank/DDBJ whole genome shotgun (WGS) entry which is preliminary data.</text>
</comment>
<feature type="domain" description="ABC transmembrane type-1" evidence="8">
    <location>
        <begin position="64"/>
        <end position="268"/>
    </location>
</feature>
<dbReference type="GO" id="GO:0005886">
    <property type="term" value="C:plasma membrane"/>
    <property type="evidence" value="ECO:0007669"/>
    <property type="project" value="UniProtKB-SubCell"/>
</dbReference>
<feature type="transmembrane region" description="Helical" evidence="7">
    <location>
        <begin position="149"/>
        <end position="171"/>
    </location>
</feature>
<dbReference type="FunFam" id="1.10.3720.10:FF:000088">
    <property type="entry name" value="Iron(III) ABC transporter, permease protein"/>
    <property type="match status" value="1"/>
</dbReference>
<sequence length="571" mass="61294">MTARNTPLPMAQKYPSHHPRRLSALAWLAAGLCLLPMAAVALAALTGGLDTLSSLAQTVLPRYVGTTLQLIVMVGTGTAIIGTGAAWLITATRFPGRRLFEIALALPLAFPAYVLAYAYTDFLSHPGWVQTTLRDLTGWGPRDYWFPQIRSLGGAALMLTLVLYPYVYLLARAAFLQQSATAYIAARTLGQTPWGAFFRVSLPIARPAIAGGVLLALMETLADFGTVSYFNVQTFATGIYQSWFSYYDRTGAAQLALCLLVVALTLAWIERAQRAQQRHHGAGRRFEAMQPISLTGIRAFGAIVFCALPVLLGFGLPAGLLLSMGWDSGQLLFTPRYLAFLQNSLTLAAIAAVVTVSAAVILGFNARLNPTPGARLAMRISAIGYAVPGGVIAVGLMVPFATFDNALDAFMRESFGISTGLLLTGSIWLLVAAYMIRFMAAALSAYDAGLSTINPNIDAVARTLGRTPRTMLRGVHLPILRPSLMTALLIVFVDVMKELPATLILRPFNFDTLAVQAHRLAADERLAEAAVPSLVIAAVGLLPVILLCRGLGRETTTERQFVPDVDGRAAE</sequence>
<evidence type="ECO:0000256" key="6">
    <source>
        <dbReference type="ARBA" id="ARBA00023136"/>
    </source>
</evidence>
<keyword evidence="3" id="KW-1003">Cell membrane</keyword>
<dbReference type="SUPFAM" id="SSF161098">
    <property type="entry name" value="MetI-like"/>
    <property type="match status" value="2"/>
</dbReference>
<reference evidence="9 10" key="1">
    <citation type="submission" date="2018-05" db="EMBL/GenBank/DDBJ databases">
        <title>Genomic Encyclopedia of Type Strains, Phase IV (KMG-IV): sequencing the most valuable type-strain genomes for metagenomic binning, comparative biology and taxonomic classification.</title>
        <authorList>
            <person name="Goeker M."/>
        </authorList>
    </citation>
    <scope>NUCLEOTIDE SEQUENCE [LARGE SCALE GENOMIC DNA]</scope>
    <source>
        <strain evidence="9 10">DSM 16097</strain>
    </source>
</reference>
<feature type="transmembrane region" description="Helical" evidence="7">
    <location>
        <begin position="299"/>
        <end position="324"/>
    </location>
</feature>
<feature type="transmembrane region" description="Helical" evidence="7">
    <location>
        <begin position="376"/>
        <end position="403"/>
    </location>
</feature>
<evidence type="ECO:0000256" key="1">
    <source>
        <dbReference type="ARBA" id="ARBA00004651"/>
    </source>
</evidence>
<dbReference type="PANTHER" id="PTHR30183:SF2">
    <property type="entry name" value="IRON UTILIZATION PROTEIN"/>
    <property type="match status" value="1"/>
</dbReference>
<evidence type="ECO:0000313" key="10">
    <source>
        <dbReference type="Proteomes" id="UP000245708"/>
    </source>
</evidence>
<gene>
    <name evidence="9" type="ORF">C7455_106112</name>
</gene>
<protein>
    <submittedName>
        <fullName evidence="9">Iron(III) transport system permease protein</fullName>
    </submittedName>
</protein>
<dbReference type="PANTHER" id="PTHR30183">
    <property type="entry name" value="MOLYBDENUM TRANSPORT SYSTEM PERMEASE PROTEIN MODB"/>
    <property type="match status" value="1"/>
</dbReference>
<feature type="transmembrane region" description="Helical" evidence="7">
    <location>
        <begin position="67"/>
        <end position="90"/>
    </location>
</feature>
<comment type="similarity">
    <text evidence="7">Belongs to the binding-protein-dependent transport system permease family.</text>
</comment>
<dbReference type="Gene3D" id="1.10.3720.10">
    <property type="entry name" value="MetI-like"/>
    <property type="match status" value="2"/>
</dbReference>
<dbReference type="Pfam" id="PF00528">
    <property type="entry name" value="BPD_transp_1"/>
    <property type="match status" value="2"/>
</dbReference>
<evidence type="ECO:0000256" key="2">
    <source>
        <dbReference type="ARBA" id="ARBA00022448"/>
    </source>
</evidence>
<dbReference type="GO" id="GO:0055085">
    <property type="term" value="P:transmembrane transport"/>
    <property type="evidence" value="ECO:0007669"/>
    <property type="project" value="InterPro"/>
</dbReference>
<feature type="transmembrane region" description="Helical" evidence="7">
    <location>
        <begin position="479"/>
        <end position="496"/>
    </location>
</feature>
<name>A0A316GK83_9RHOB</name>
<evidence type="ECO:0000256" key="7">
    <source>
        <dbReference type="RuleBase" id="RU363032"/>
    </source>
</evidence>
<dbReference type="RefSeq" id="WP_170119077.1">
    <property type="nucleotide sequence ID" value="NZ_QGGW01000006.1"/>
</dbReference>
<dbReference type="InterPro" id="IPR035906">
    <property type="entry name" value="MetI-like_sf"/>
</dbReference>
<dbReference type="EMBL" id="QGGW01000006">
    <property type="protein sequence ID" value="PWK59826.1"/>
    <property type="molecule type" value="Genomic_DNA"/>
</dbReference>
<organism evidence="9 10">
    <name type="scientific">Roseicyclus mahoneyensis</name>
    <dbReference type="NCBI Taxonomy" id="164332"/>
    <lineage>
        <taxon>Bacteria</taxon>
        <taxon>Pseudomonadati</taxon>
        <taxon>Pseudomonadota</taxon>
        <taxon>Alphaproteobacteria</taxon>
        <taxon>Rhodobacterales</taxon>
        <taxon>Roseobacteraceae</taxon>
        <taxon>Roseicyclus</taxon>
    </lineage>
</organism>
<dbReference type="Proteomes" id="UP000245708">
    <property type="component" value="Unassembled WGS sequence"/>
</dbReference>
<evidence type="ECO:0000256" key="4">
    <source>
        <dbReference type="ARBA" id="ARBA00022692"/>
    </source>
</evidence>
<accession>A0A316GK83</accession>
<feature type="domain" description="ABC transmembrane type-1" evidence="8">
    <location>
        <begin position="341"/>
        <end position="547"/>
    </location>
</feature>
<evidence type="ECO:0000313" key="9">
    <source>
        <dbReference type="EMBL" id="PWK59826.1"/>
    </source>
</evidence>
<comment type="subcellular location">
    <subcellularLocation>
        <location evidence="1 7">Cell membrane</location>
        <topology evidence="1 7">Multi-pass membrane protein</topology>
    </subcellularLocation>
</comment>
<keyword evidence="4 7" id="KW-0812">Transmembrane</keyword>
<keyword evidence="2 7" id="KW-0813">Transport</keyword>
<keyword evidence="10" id="KW-1185">Reference proteome</keyword>
<evidence type="ECO:0000256" key="3">
    <source>
        <dbReference type="ARBA" id="ARBA00022475"/>
    </source>
</evidence>
<feature type="transmembrane region" description="Helical" evidence="7">
    <location>
        <begin position="251"/>
        <end position="269"/>
    </location>
</feature>
<proteinExistence type="inferred from homology"/>
<evidence type="ECO:0000256" key="5">
    <source>
        <dbReference type="ARBA" id="ARBA00022989"/>
    </source>
</evidence>
<dbReference type="PROSITE" id="PS50928">
    <property type="entry name" value="ABC_TM1"/>
    <property type="match status" value="2"/>
</dbReference>
<feature type="transmembrane region" description="Helical" evidence="7">
    <location>
        <begin position="344"/>
        <end position="364"/>
    </location>
</feature>
<keyword evidence="6 7" id="KW-0472">Membrane</keyword>
<feature type="transmembrane region" description="Helical" evidence="7">
    <location>
        <begin position="529"/>
        <end position="551"/>
    </location>
</feature>
<feature type="transmembrane region" description="Helical" evidence="7">
    <location>
        <begin position="102"/>
        <end position="120"/>
    </location>
</feature>
<feature type="transmembrane region" description="Helical" evidence="7">
    <location>
        <begin position="415"/>
        <end position="436"/>
    </location>
</feature>
<dbReference type="CDD" id="cd06261">
    <property type="entry name" value="TM_PBP2"/>
    <property type="match status" value="2"/>
</dbReference>
<dbReference type="InterPro" id="IPR000515">
    <property type="entry name" value="MetI-like"/>
</dbReference>
<dbReference type="AlphaFoldDB" id="A0A316GK83"/>